<accession>A0A452XIW5</accession>
<reference evidence="2" key="5">
    <citation type="journal article" date="2021" name="G3 (Bethesda)">
        <title>Aegilops tauschii genome assembly Aet v5.0 features greater sequence contiguity and improved annotation.</title>
        <authorList>
            <person name="Wang L."/>
            <person name="Zhu T."/>
            <person name="Rodriguez J.C."/>
            <person name="Deal K.R."/>
            <person name="Dubcovsky J."/>
            <person name="McGuire P.E."/>
            <person name="Lux T."/>
            <person name="Spannagl M."/>
            <person name="Mayer K.F.X."/>
            <person name="Baldrich P."/>
            <person name="Meyers B.C."/>
            <person name="Huo N."/>
            <person name="Gu Y.Q."/>
            <person name="Zhou H."/>
            <person name="Devos K.M."/>
            <person name="Bennetzen J.L."/>
            <person name="Unver T."/>
            <person name="Budak H."/>
            <person name="Gulick P.J."/>
            <person name="Galiba G."/>
            <person name="Kalapos B."/>
            <person name="Nelson D.R."/>
            <person name="Li P."/>
            <person name="You F.M."/>
            <person name="Luo M.C."/>
            <person name="Dvorak J."/>
        </authorList>
    </citation>
    <scope>NUCLEOTIDE SEQUENCE [LARGE SCALE GENOMIC DNA]</scope>
    <source>
        <strain evidence="2">cv. AL8/78</strain>
    </source>
</reference>
<reference evidence="3" key="2">
    <citation type="journal article" date="2017" name="Nat. Plants">
        <title>The Aegilops tauschii genome reveals multiple impacts of transposons.</title>
        <authorList>
            <person name="Zhao G."/>
            <person name="Zou C."/>
            <person name="Li K."/>
            <person name="Wang K."/>
            <person name="Li T."/>
            <person name="Gao L."/>
            <person name="Zhang X."/>
            <person name="Wang H."/>
            <person name="Yang Z."/>
            <person name="Liu X."/>
            <person name="Jiang W."/>
            <person name="Mao L."/>
            <person name="Kong X."/>
            <person name="Jiao Y."/>
            <person name="Jia J."/>
        </authorList>
    </citation>
    <scope>NUCLEOTIDE SEQUENCE [LARGE SCALE GENOMIC DNA]</scope>
    <source>
        <strain evidence="3">cv. AL8/78</strain>
    </source>
</reference>
<reference evidence="2" key="4">
    <citation type="submission" date="2019-03" db="UniProtKB">
        <authorList>
            <consortium name="EnsemblPlants"/>
        </authorList>
    </citation>
    <scope>IDENTIFICATION</scope>
</reference>
<proteinExistence type="predicted"/>
<evidence type="ECO:0000313" key="3">
    <source>
        <dbReference type="Proteomes" id="UP000015105"/>
    </source>
</evidence>
<reference evidence="3" key="1">
    <citation type="journal article" date="2014" name="Science">
        <title>Ancient hybridizations among the ancestral genomes of bread wheat.</title>
        <authorList>
            <consortium name="International Wheat Genome Sequencing Consortium,"/>
            <person name="Marcussen T."/>
            <person name="Sandve S.R."/>
            <person name="Heier L."/>
            <person name="Spannagl M."/>
            <person name="Pfeifer M."/>
            <person name="Jakobsen K.S."/>
            <person name="Wulff B.B."/>
            <person name="Steuernagel B."/>
            <person name="Mayer K.F."/>
            <person name="Olsen O.A."/>
        </authorList>
    </citation>
    <scope>NUCLEOTIDE SEQUENCE [LARGE SCALE GENOMIC DNA]</scope>
    <source>
        <strain evidence="3">cv. AL8/78</strain>
    </source>
</reference>
<evidence type="ECO:0000313" key="2">
    <source>
        <dbReference type="EnsemblPlants" id="AET1Gv20018500.1"/>
    </source>
</evidence>
<reference evidence="2" key="3">
    <citation type="journal article" date="2017" name="Nature">
        <title>Genome sequence of the progenitor of the wheat D genome Aegilops tauschii.</title>
        <authorList>
            <person name="Luo M.C."/>
            <person name="Gu Y.Q."/>
            <person name="Puiu D."/>
            <person name="Wang H."/>
            <person name="Twardziok S.O."/>
            <person name="Deal K.R."/>
            <person name="Huo N."/>
            <person name="Zhu T."/>
            <person name="Wang L."/>
            <person name="Wang Y."/>
            <person name="McGuire P.E."/>
            <person name="Liu S."/>
            <person name="Long H."/>
            <person name="Ramasamy R.K."/>
            <person name="Rodriguez J.C."/>
            <person name="Van S.L."/>
            <person name="Yuan L."/>
            <person name="Wang Z."/>
            <person name="Xia Z."/>
            <person name="Xiao L."/>
            <person name="Anderson O.D."/>
            <person name="Ouyang S."/>
            <person name="Liang Y."/>
            <person name="Zimin A.V."/>
            <person name="Pertea G."/>
            <person name="Qi P."/>
            <person name="Bennetzen J.L."/>
            <person name="Dai X."/>
            <person name="Dawson M.W."/>
            <person name="Muller H.G."/>
            <person name="Kugler K."/>
            <person name="Rivarola-Duarte L."/>
            <person name="Spannagl M."/>
            <person name="Mayer K.F.X."/>
            <person name="Lu F.H."/>
            <person name="Bevan M.W."/>
            <person name="Leroy P."/>
            <person name="Li P."/>
            <person name="You F.M."/>
            <person name="Sun Q."/>
            <person name="Liu Z."/>
            <person name="Lyons E."/>
            <person name="Wicker T."/>
            <person name="Salzberg S.L."/>
            <person name="Devos K.M."/>
            <person name="Dvorak J."/>
        </authorList>
    </citation>
    <scope>NUCLEOTIDE SEQUENCE [LARGE SCALE GENOMIC DNA]</scope>
    <source>
        <strain evidence="2">cv. AL8/78</strain>
    </source>
</reference>
<dbReference type="Gramene" id="AET1Gv20018500.1">
    <property type="protein sequence ID" value="AET1Gv20018500.1"/>
    <property type="gene ID" value="AET1Gv20018500"/>
</dbReference>
<protein>
    <submittedName>
        <fullName evidence="2">Uncharacterized protein</fullName>
    </submittedName>
</protein>
<feature type="region of interest" description="Disordered" evidence="1">
    <location>
        <begin position="1"/>
        <end position="21"/>
    </location>
</feature>
<dbReference type="EnsemblPlants" id="AET1Gv20018500.1">
    <property type="protein sequence ID" value="AET1Gv20018500.1"/>
    <property type="gene ID" value="AET1Gv20018500"/>
</dbReference>
<evidence type="ECO:0000256" key="1">
    <source>
        <dbReference type="SAM" id="MobiDB-lite"/>
    </source>
</evidence>
<organism evidence="2 3">
    <name type="scientific">Aegilops tauschii subsp. strangulata</name>
    <name type="common">Goatgrass</name>
    <dbReference type="NCBI Taxonomy" id="200361"/>
    <lineage>
        <taxon>Eukaryota</taxon>
        <taxon>Viridiplantae</taxon>
        <taxon>Streptophyta</taxon>
        <taxon>Embryophyta</taxon>
        <taxon>Tracheophyta</taxon>
        <taxon>Spermatophyta</taxon>
        <taxon>Magnoliopsida</taxon>
        <taxon>Liliopsida</taxon>
        <taxon>Poales</taxon>
        <taxon>Poaceae</taxon>
        <taxon>BOP clade</taxon>
        <taxon>Pooideae</taxon>
        <taxon>Triticodae</taxon>
        <taxon>Triticeae</taxon>
        <taxon>Triticinae</taxon>
        <taxon>Aegilops</taxon>
    </lineage>
</organism>
<name>A0A452XIW5_AEGTS</name>
<dbReference type="AlphaFoldDB" id="A0A452XIW5"/>
<dbReference type="Proteomes" id="UP000015105">
    <property type="component" value="Chromosome 1D"/>
</dbReference>
<sequence length="74" mass="7786">APASGPAGEEDGEGETKTTQIGGVWAGLVTLGPPKTISQFEFGALTHNSYVGPNHSLLAPSIIPQKKSFTHRWN</sequence>
<keyword evidence="3" id="KW-1185">Reference proteome</keyword>